<dbReference type="AlphaFoldDB" id="A0AAP0I5Z3"/>
<dbReference type="InterPro" id="IPR056592">
    <property type="entry name" value="Beta-prop_At3g26010-like"/>
</dbReference>
<dbReference type="PANTHER" id="PTHR35546">
    <property type="entry name" value="F-BOX PROTEIN INTERACTION DOMAIN PROTEIN-RELATED"/>
    <property type="match status" value="1"/>
</dbReference>
<name>A0AAP0I5Z3_9MAGN</name>
<dbReference type="Proteomes" id="UP001417504">
    <property type="component" value="Unassembled WGS sequence"/>
</dbReference>
<dbReference type="Pfam" id="PF24750">
    <property type="entry name" value="b-prop_At3g26010-like"/>
    <property type="match status" value="1"/>
</dbReference>
<dbReference type="InterPro" id="IPR055290">
    <property type="entry name" value="At3g26010-like"/>
</dbReference>
<organism evidence="2 3">
    <name type="scientific">Stephania japonica</name>
    <dbReference type="NCBI Taxonomy" id="461633"/>
    <lineage>
        <taxon>Eukaryota</taxon>
        <taxon>Viridiplantae</taxon>
        <taxon>Streptophyta</taxon>
        <taxon>Embryophyta</taxon>
        <taxon>Tracheophyta</taxon>
        <taxon>Spermatophyta</taxon>
        <taxon>Magnoliopsida</taxon>
        <taxon>Ranunculales</taxon>
        <taxon>Menispermaceae</taxon>
        <taxon>Menispermoideae</taxon>
        <taxon>Cissampelideae</taxon>
        <taxon>Stephania</taxon>
    </lineage>
</organism>
<accession>A0AAP0I5Z3</accession>
<dbReference type="EMBL" id="JBBNAE010000007">
    <property type="protein sequence ID" value="KAK9109257.1"/>
    <property type="molecule type" value="Genomic_DNA"/>
</dbReference>
<feature type="domain" description="F-box protein At3g26010-like beta-propeller" evidence="1">
    <location>
        <begin position="37"/>
        <end position="235"/>
    </location>
</feature>
<comment type="caution">
    <text evidence="2">The sequence shown here is derived from an EMBL/GenBank/DDBJ whole genome shotgun (WGS) entry which is preliminary data.</text>
</comment>
<keyword evidence="3" id="KW-1185">Reference proteome</keyword>
<sequence length="237" mass="27605">MAQFYHTRPSLPNPPFPKVPQHCRLWFLLPWIQAFHLQRCSAQRIQLVRTHIHVKLSGCTNGLVYGTLNHYTEIFISNHITKHTVYIPNPKNHRSLGLATNPYNPDFGFTMVSVGFSREDHGVLKFEVYSPKTAEWRASKNDSMIPAYYHLFLRKHQVVFTGGNKIYWSLVLDILWFDFEKEVAGLIECPDIENLFIIHPLQHRSFTAIGVCDGELSYIKLTKKGEVEVWLLREKKQ</sequence>
<proteinExistence type="predicted"/>
<evidence type="ECO:0000313" key="2">
    <source>
        <dbReference type="EMBL" id="KAK9109257.1"/>
    </source>
</evidence>
<evidence type="ECO:0000259" key="1">
    <source>
        <dbReference type="Pfam" id="PF24750"/>
    </source>
</evidence>
<gene>
    <name evidence="2" type="ORF">Sjap_017317</name>
</gene>
<protein>
    <recommendedName>
        <fullName evidence="1">F-box protein At3g26010-like beta-propeller domain-containing protein</fullName>
    </recommendedName>
</protein>
<evidence type="ECO:0000313" key="3">
    <source>
        <dbReference type="Proteomes" id="UP001417504"/>
    </source>
</evidence>
<dbReference type="PANTHER" id="PTHR35546:SF130">
    <property type="entry name" value="EXPRESSED PROTEIN"/>
    <property type="match status" value="1"/>
</dbReference>
<reference evidence="2 3" key="1">
    <citation type="submission" date="2024-01" db="EMBL/GenBank/DDBJ databases">
        <title>Genome assemblies of Stephania.</title>
        <authorList>
            <person name="Yang L."/>
        </authorList>
    </citation>
    <scope>NUCLEOTIDE SEQUENCE [LARGE SCALE GENOMIC DNA]</scope>
    <source>
        <strain evidence="2">QJT</strain>
        <tissue evidence="2">Leaf</tissue>
    </source>
</reference>